<feature type="domain" description="Cytoskeleton protein RodZ-like C-terminal" evidence="3">
    <location>
        <begin position="230"/>
        <end position="300"/>
    </location>
</feature>
<sequence length="302" mass="30892">MSNADPINPAPEGVPAPGQQLRLARESRGESRAEVAQSLKLSLRQVEALEQGDYTALPGPAFVRGFMRNYARHLGLDPAPLLATLDGAEAGAPVELALVSNAAGEMPQGGAERRASRLGATLAVILLFAVLAGWYFDWFRTDPPPGLNSDVGETVLPPAGDVAVEPVPTEPAPVPAGGAPAPVEQQPGTGSAPAPAPAPPAPAPASAAPASAPLSAADGGAQPATPQLLFRFGGESWVEVRDGSGAVIYSGLGSTGSTRSVQGRPPFALVVGNAKDVRLEFNGREIDLQPHTRVAVARLTVQ</sequence>
<dbReference type="GO" id="GO:0003677">
    <property type="term" value="F:DNA binding"/>
    <property type="evidence" value="ECO:0007669"/>
    <property type="project" value="InterPro"/>
</dbReference>
<evidence type="ECO:0000259" key="3">
    <source>
        <dbReference type="Pfam" id="PF13464"/>
    </source>
</evidence>
<gene>
    <name evidence="4" type="ordered locus">azo0926</name>
</gene>
<feature type="region of interest" description="Disordered" evidence="1">
    <location>
        <begin position="149"/>
        <end position="220"/>
    </location>
</feature>
<dbReference type="InterPro" id="IPR001387">
    <property type="entry name" value="Cro/C1-type_HTH"/>
</dbReference>
<dbReference type="EMBL" id="AM406670">
    <property type="protein sequence ID" value="CAL93543.1"/>
    <property type="molecule type" value="Genomic_DNA"/>
</dbReference>
<keyword evidence="2" id="KW-0472">Membrane</keyword>
<dbReference type="PANTHER" id="PTHR34475:SF1">
    <property type="entry name" value="CYTOSKELETON PROTEIN RODZ"/>
    <property type="match status" value="1"/>
</dbReference>
<dbReference type="InterPro" id="IPR050400">
    <property type="entry name" value="Bact_Cytoskel_RodZ"/>
</dbReference>
<dbReference type="InterPro" id="IPR010982">
    <property type="entry name" value="Lambda_DNA-bd_dom_sf"/>
</dbReference>
<dbReference type="STRING" id="62928.azo0926"/>
<evidence type="ECO:0000313" key="4">
    <source>
        <dbReference type="EMBL" id="CAL93543.1"/>
    </source>
</evidence>
<evidence type="ECO:0000313" key="5">
    <source>
        <dbReference type="Proteomes" id="UP000002588"/>
    </source>
</evidence>
<feature type="compositionally biased region" description="Low complexity" evidence="1">
    <location>
        <begin position="175"/>
        <end position="193"/>
    </location>
</feature>
<dbReference type="SUPFAM" id="SSF47413">
    <property type="entry name" value="lambda repressor-like DNA-binding domains"/>
    <property type="match status" value="1"/>
</dbReference>
<evidence type="ECO:0000256" key="2">
    <source>
        <dbReference type="SAM" id="Phobius"/>
    </source>
</evidence>
<dbReference type="Pfam" id="PF13464">
    <property type="entry name" value="RodZ_C"/>
    <property type="match status" value="1"/>
</dbReference>
<dbReference type="PANTHER" id="PTHR34475">
    <property type="match status" value="1"/>
</dbReference>
<dbReference type="InterPro" id="IPR025194">
    <property type="entry name" value="RodZ-like_C"/>
</dbReference>
<protein>
    <submittedName>
        <fullName evidence="4">Transcriptional regulator</fullName>
    </submittedName>
</protein>
<accession>A1K3Y8</accession>
<keyword evidence="2" id="KW-1133">Transmembrane helix</keyword>
<dbReference type="HOGENOM" id="CLU_047530_3_0_4"/>
<proteinExistence type="predicted"/>
<feature type="compositionally biased region" description="Pro residues" evidence="1">
    <location>
        <begin position="194"/>
        <end position="203"/>
    </location>
</feature>
<dbReference type="KEGG" id="azo:azo0926"/>
<dbReference type="AlphaFoldDB" id="A1K3Y8"/>
<feature type="transmembrane region" description="Helical" evidence="2">
    <location>
        <begin position="118"/>
        <end position="136"/>
    </location>
</feature>
<feature type="region of interest" description="Disordered" evidence="1">
    <location>
        <begin position="1"/>
        <end position="30"/>
    </location>
</feature>
<feature type="compositionally biased region" description="Low complexity" evidence="1">
    <location>
        <begin position="204"/>
        <end position="217"/>
    </location>
</feature>
<dbReference type="Proteomes" id="UP000002588">
    <property type="component" value="Chromosome"/>
</dbReference>
<dbReference type="Gene3D" id="1.10.260.40">
    <property type="entry name" value="lambda repressor-like DNA-binding domains"/>
    <property type="match status" value="1"/>
</dbReference>
<dbReference type="CDD" id="cd00093">
    <property type="entry name" value="HTH_XRE"/>
    <property type="match status" value="1"/>
</dbReference>
<keyword evidence="5" id="KW-1185">Reference proteome</keyword>
<name>A1K3Y8_AZOSB</name>
<organism evidence="4 5">
    <name type="scientific">Azoarcus sp. (strain BH72)</name>
    <dbReference type="NCBI Taxonomy" id="418699"/>
    <lineage>
        <taxon>Bacteria</taxon>
        <taxon>Pseudomonadati</taxon>
        <taxon>Pseudomonadota</taxon>
        <taxon>Betaproteobacteria</taxon>
        <taxon>Rhodocyclales</taxon>
        <taxon>Zoogloeaceae</taxon>
        <taxon>Azoarcus</taxon>
    </lineage>
</organism>
<dbReference type="eggNOG" id="COG1426">
    <property type="taxonomic scope" value="Bacteria"/>
</dbReference>
<keyword evidence="2" id="KW-0812">Transmembrane</keyword>
<evidence type="ECO:0000256" key="1">
    <source>
        <dbReference type="SAM" id="MobiDB-lite"/>
    </source>
</evidence>
<dbReference type="Pfam" id="PF13413">
    <property type="entry name" value="HTH_25"/>
    <property type="match status" value="1"/>
</dbReference>
<dbReference type="RefSeq" id="WP_011764660.1">
    <property type="nucleotide sequence ID" value="NC_008702.1"/>
</dbReference>
<reference evidence="4 5" key="1">
    <citation type="journal article" date="2006" name="Nat. Biotechnol.">
        <title>Complete genome of the mutualistic, N2-fixing grass endophyte Azoarcus sp. strain BH72.</title>
        <authorList>
            <person name="Krause A."/>
            <person name="Ramakumar A."/>
            <person name="Bartels D."/>
            <person name="Battistoni F."/>
            <person name="Bekel T."/>
            <person name="Boch J."/>
            <person name="Boehm M."/>
            <person name="Friedrich F."/>
            <person name="Hurek T."/>
            <person name="Krause L."/>
            <person name="Linke B."/>
            <person name="McHardy A.C."/>
            <person name="Sarkar A."/>
            <person name="Schneiker S."/>
            <person name="Syed A.A."/>
            <person name="Thauer R."/>
            <person name="Vorhoelter F.-J."/>
            <person name="Weidner S."/>
            <person name="Puehler A."/>
            <person name="Reinhold-Hurek B."/>
            <person name="Kaiser O."/>
            <person name="Goesmann A."/>
        </authorList>
    </citation>
    <scope>NUCLEOTIDE SEQUENCE [LARGE SCALE GENOMIC DNA]</scope>
    <source>
        <strain evidence="4 5">BH72</strain>
    </source>
</reference>